<keyword evidence="4" id="KW-1185">Reference proteome</keyword>
<evidence type="ECO:0000313" key="4">
    <source>
        <dbReference type="Proteomes" id="UP000800039"/>
    </source>
</evidence>
<feature type="region of interest" description="Disordered" evidence="1">
    <location>
        <begin position="870"/>
        <end position="895"/>
    </location>
</feature>
<feature type="compositionally biased region" description="Polar residues" evidence="1">
    <location>
        <begin position="235"/>
        <end position="247"/>
    </location>
</feature>
<dbReference type="Gene3D" id="1.10.238.10">
    <property type="entry name" value="EF-hand"/>
    <property type="match status" value="1"/>
</dbReference>
<gene>
    <name evidence="3" type="ORF">K460DRAFT_402592</name>
</gene>
<dbReference type="AlphaFoldDB" id="A0A9P4GJ87"/>
<feature type="compositionally biased region" description="Polar residues" evidence="1">
    <location>
        <begin position="871"/>
        <end position="885"/>
    </location>
</feature>
<dbReference type="GO" id="GO:0005509">
    <property type="term" value="F:calcium ion binding"/>
    <property type="evidence" value="ECO:0007669"/>
    <property type="project" value="InterPro"/>
</dbReference>
<protein>
    <recommendedName>
        <fullName evidence="2">EF-hand domain-containing protein</fullName>
    </recommendedName>
</protein>
<evidence type="ECO:0000313" key="3">
    <source>
        <dbReference type="EMBL" id="KAF1847228.1"/>
    </source>
</evidence>
<sequence length="895" mass="100903">MSFGFAVGDFIAIADKAYLVYKRCKDAPAKYAELTKRVLQLRDVLEETKLYLVRANNDGQIPQSQLRLASLQAMCSGCNTTLDEVDDFLEKYSNVGTDKGTRRVISRLKFITSDSGALVAKLEFDARSLQLRLTSLTSLSVLNVQDALVQIAQEYRTGKRDRSVISHPRIDNKPAEKEDMFEQISQDLEEKDIHPDSIVLNKPFLDEWLSEVIEHDGLDEGSSTPLPDLEKSTTRESTTSNLATQDLTRGDLPGGDNQVDNPTQSATSPSVSRLSPPLILADANDSAALAGDNDDLYADPDDVTTRPEDSITVVERGFVSGATGEPRSRSDSTASSAGKPEDWHPYDRPAPVYVQEKLHPLFHDDPIPDPSSEAIKHKIMRAFHQADYSDAGFLSRRTVLHHLSTALKGSPMKVSADTLEAIVFSFDANRDGQFDNDEFLGLVQELMRRTAHMREMRVEADFAGIVQKAKANATRRRAMDSKFFLHWGFSKEPGAGQRYFDYILRNPVETPPKVLDDSAFSVMAWEANICVDKISDFEETWIGIVPKSLQSEYLEPLRKVQQIARAFILLENQNNRLTLSDLDVFLTCIQLSSYLPANNDTKGIDEIYSRLEDAKLKCTFILGSLLGFTETLERNRSFDASVHNFGKFRTWWKDEHLKWRSDAVCNESVGWDSVEDAVTTYRARKLLADVERRALLVVEDFASREIVHVQRRQTELISTPWAGKVSTVEISGWSKNWVSKTIDVRKIFLRISVTNPTQVIYTYPEKRSESNKWYLEDRIFLTTTSAISVAVMYVDSKKADGMVKFGFPARTFKGLDFLSRRRNMNQIEKIREHGPPCDLQLDVVMDDCPEFDRELSSLKIGDWRSLLFDSPSETAEPSSKSTALTTRGPVPDYSP</sequence>
<dbReference type="GeneID" id="63853792"/>
<reference evidence="3" key="1">
    <citation type="submission" date="2020-01" db="EMBL/GenBank/DDBJ databases">
        <authorList>
            <consortium name="DOE Joint Genome Institute"/>
            <person name="Haridas S."/>
            <person name="Albert R."/>
            <person name="Binder M."/>
            <person name="Bloem J."/>
            <person name="Labutti K."/>
            <person name="Salamov A."/>
            <person name="Andreopoulos B."/>
            <person name="Baker S.E."/>
            <person name="Barry K."/>
            <person name="Bills G."/>
            <person name="Bluhm B.H."/>
            <person name="Cannon C."/>
            <person name="Castanera R."/>
            <person name="Culley D.E."/>
            <person name="Daum C."/>
            <person name="Ezra D."/>
            <person name="Gonzalez J.B."/>
            <person name="Henrissat B."/>
            <person name="Kuo A."/>
            <person name="Liang C."/>
            <person name="Lipzen A."/>
            <person name="Lutzoni F."/>
            <person name="Magnuson J."/>
            <person name="Mondo S."/>
            <person name="Nolan M."/>
            <person name="Ohm R."/>
            <person name="Pangilinan J."/>
            <person name="Park H.-J."/>
            <person name="Ramirez L."/>
            <person name="Alfaro M."/>
            <person name="Sun H."/>
            <person name="Tritt A."/>
            <person name="Yoshinaga Y."/>
            <person name="Zwiers L.-H."/>
            <person name="Turgeon B.G."/>
            <person name="Goodwin S.B."/>
            <person name="Spatafora J.W."/>
            <person name="Crous P.W."/>
            <person name="Grigoriev I.V."/>
        </authorList>
    </citation>
    <scope>NUCLEOTIDE SEQUENCE</scope>
    <source>
        <strain evidence="3">CBS 394.84</strain>
    </source>
</reference>
<organism evidence="3 4">
    <name type="scientific">Cucurbitaria berberidis CBS 394.84</name>
    <dbReference type="NCBI Taxonomy" id="1168544"/>
    <lineage>
        <taxon>Eukaryota</taxon>
        <taxon>Fungi</taxon>
        <taxon>Dikarya</taxon>
        <taxon>Ascomycota</taxon>
        <taxon>Pezizomycotina</taxon>
        <taxon>Dothideomycetes</taxon>
        <taxon>Pleosporomycetidae</taxon>
        <taxon>Pleosporales</taxon>
        <taxon>Pleosporineae</taxon>
        <taxon>Cucurbitariaceae</taxon>
        <taxon>Cucurbitaria</taxon>
    </lineage>
</organism>
<dbReference type="Proteomes" id="UP000800039">
    <property type="component" value="Unassembled WGS sequence"/>
</dbReference>
<dbReference type="OrthoDB" id="7464126at2759"/>
<feature type="region of interest" description="Disordered" evidence="1">
    <location>
        <begin position="217"/>
        <end position="274"/>
    </location>
</feature>
<dbReference type="SUPFAM" id="SSF47473">
    <property type="entry name" value="EF-hand"/>
    <property type="match status" value="1"/>
</dbReference>
<dbReference type="PROSITE" id="PS50222">
    <property type="entry name" value="EF_HAND_2"/>
    <property type="match status" value="1"/>
</dbReference>
<dbReference type="EMBL" id="ML976615">
    <property type="protein sequence ID" value="KAF1847228.1"/>
    <property type="molecule type" value="Genomic_DNA"/>
</dbReference>
<accession>A0A9P4GJ87</accession>
<evidence type="ECO:0000259" key="2">
    <source>
        <dbReference type="PROSITE" id="PS50222"/>
    </source>
</evidence>
<comment type="caution">
    <text evidence="3">The sequence shown here is derived from an EMBL/GenBank/DDBJ whole genome shotgun (WGS) entry which is preliminary data.</text>
</comment>
<proteinExistence type="predicted"/>
<feature type="domain" description="EF-hand" evidence="2">
    <location>
        <begin position="414"/>
        <end position="449"/>
    </location>
</feature>
<dbReference type="RefSeq" id="XP_040789791.1">
    <property type="nucleotide sequence ID" value="XM_040936542.1"/>
</dbReference>
<feature type="compositionally biased region" description="Acidic residues" evidence="1">
    <location>
        <begin position="292"/>
        <end position="302"/>
    </location>
</feature>
<feature type="region of interest" description="Disordered" evidence="1">
    <location>
        <begin position="290"/>
        <end position="348"/>
    </location>
</feature>
<feature type="compositionally biased region" description="Polar residues" evidence="1">
    <location>
        <begin position="258"/>
        <end position="273"/>
    </location>
</feature>
<dbReference type="InterPro" id="IPR002048">
    <property type="entry name" value="EF_hand_dom"/>
</dbReference>
<dbReference type="InterPro" id="IPR011992">
    <property type="entry name" value="EF-hand-dom_pair"/>
</dbReference>
<name>A0A9P4GJ87_9PLEO</name>
<evidence type="ECO:0000256" key="1">
    <source>
        <dbReference type="SAM" id="MobiDB-lite"/>
    </source>
</evidence>